<evidence type="ECO:0000313" key="5">
    <source>
        <dbReference type="EMBL" id="CAK9330065.1"/>
    </source>
</evidence>
<dbReference type="InterPro" id="IPR035979">
    <property type="entry name" value="RBD_domain_sf"/>
</dbReference>
<dbReference type="PANTHER" id="PTHR48027">
    <property type="entry name" value="HETEROGENEOUS NUCLEAR RIBONUCLEOPROTEIN 87F-RELATED"/>
    <property type="match status" value="1"/>
</dbReference>
<dbReference type="Gene3D" id="3.30.70.330">
    <property type="match status" value="1"/>
</dbReference>
<evidence type="ECO:0000256" key="3">
    <source>
        <dbReference type="SAM" id="MobiDB-lite"/>
    </source>
</evidence>
<feature type="compositionally biased region" description="Acidic residues" evidence="3">
    <location>
        <begin position="297"/>
        <end position="313"/>
    </location>
</feature>
<evidence type="ECO:0000259" key="4">
    <source>
        <dbReference type="PROSITE" id="PS50102"/>
    </source>
</evidence>
<organism evidence="5 6">
    <name type="scientific">Citrullus colocynthis</name>
    <name type="common">colocynth</name>
    <dbReference type="NCBI Taxonomy" id="252529"/>
    <lineage>
        <taxon>Eukaryota</taxon>
        <taxon>Viridiplantae</taxon>
        <taxon>Streptophyta</taxon>
        <taxon>Embryophyta</taxon>
        <taxon>Tracheophyta</taxon>
        <taxon>Spermatophyta</taxon>
        <taxon>Magnoliopsida</taxon>
        <taxon>eudicotyledons</taxon>
        <taxon>Gunneridae</taxon>
        <taxon>Pentapetalae</taxon>
        <taxon>rosids</taxon>
        <taxon>fabids</taxon>
        <taxon>Cucurbitales</taxon>
        <taxon>Cucurbitaceae</taxon>
        <taxon>Benincaseae</taxon>
        <taxon>Citrullus</taxon>
    </lineage>
</organism>
<dbReference type="PROSITE" id="PS50102">
    <property type="entry name" value="RRM"/>
    <property type="match status" value="1"/>
</dbReference>
<dbReference type="CDD" id="cd21608">
    <property type="entry name" value="RRM2_NsCP33_like"/>
    <property type="match status" value="1"/>
</dbReference>
<dbReference type="SUPFAM" id="SSF54928">
    <property type="entry name" value="RNA-binding domain, RBD"/>
    <property type="match status" value="1"/>
</dbReference>
<accession>A0ABP0ZGN8</accession>
<dbReference type="SMART" id="SM00360">
    <property type="entry name" value="RRM"/>
    <property type="match status" value="1"/>
</dbReference>
<dbReference type="Proteomes" id="UP001642487">
    <property type="component" value="Chromosome 9"/>
</dbReference>
<dbReference type="InterPro" id="IPR012677">
    <property type="entry name" value="Nucleotide-bd_a/b_plait_sf"/>
</dbReference>
<proteinExistence type="predicted"/>
<dbReference type="PRINTS" id="PR01228">
    <property type="entry name" value="EGGSHELL"/>
</dbReference>
<dbReference type="EMBL" id="OZ021743">
    <property type="protein sequence ID" value="CAK9330065.1"/>
    <property type="molecule type" value="Genomic_DNA"/>
</dbReference>
<sequence length="319" mass="31658">MGCFKMAFLSKVGNILRQGANKRIGLDLQPSGLSICQAVRWMSSMQSSKLFIGGISYSTDDQSLREAFSKYGEVIEARVIVDRETGRSRGFGFVTYTSSEEASSAIQALDGQDLHGRQVRVNYANDRSRGFGGGGGGYGGGGYGGGGGGYGGGGYGGGGTGGYGGGGAGGYGGGGSGGGYGDGSGGYGSGGNYSSSFGGGSQGNYSNDFASANRGSVAGDGGFGGNDAGGYNAASNFATGNTYDSGTNAGFGNVSGGGGDYFANSGSDARSGFGGYTGGKQFGSNETNTMDASGDQGQEEPLEGNDRDEDDADDFAKRA</sequence>
<evidence type="ECO:0000256" key="1">
    <source>
        <dbReference type="ARBA" id="ARBA00022884"/>
    </source>
</evidence>
<gene>
    <name evidence="5" type="ORF">CITCOLO1_LOCUS22548</name>
</gene>
<dbReference type="InterPro" id="IPR000504">
    <property type="entry name" value="RRM_dom"/>
</dbReference>
<dbReference type="InterPro" id="IPR048289">
    <property type="entry name" value="RRM2_NsCP33-like"/>
</dbReference>
<feature type="region of interest" description="Disordered" evidence="3">
    <location>
        <begin position="273"/>
        <end position="319"/>
    </location>
</feature>
<protein>
    <recommendedName>
        <fullName evidence="4">RRM domain-containing protein</fullName>
    </recommendedName>
</protein>
<dbReference type="Pfam" id="PF00076">
    <property type="entry name" value="RRM_1"/>
    <property type="match status" value="1"/>
</dbReference>
<keyword evidence="6" id="KW-1185">Reference proteome</keyword>
<evidence type="ECO:0000256" key="2">
    <source>
        <dbReference type="PROSITE-ProRule" id="PRU00176"/>
    </source>
</evidence>
<dbReference type="InterPro" id="IPR052462">
    <property type="entry name" value="SLIRP/GR-RBP-like"/>
</dbReference>
<evidence type="ECO:0000313" key="6">
    <source>
        <dbReference type="Proteomes" id="UP001642487"/>
    </source>
</evidence>
<name>A0ABP0ZGN8_9ROSI</name>
<keyword evidence="1 2" id="KW-0694">RNA-binding</keyword>
<reference evidence="5 6" key="1">
    <citation type="submission" date="2024-03" db="EMBL/GenBank/DDBJ databases">
        <authorList>
            <person name="Gkanogiannis A."/>
            <person name="Becerra Lopez-Lavalle L."/>
        </authorList>
    </citation>
    <scope>NUCLEOTIDE SEQUENCE [LARGE SCALE GENOMIC DNA]</scope>
</reference>
<feature type="domain" description="RRM" evidence="4">
    <location>
        <begin position="48"/>
        <end position="126"/>
    </location>
</feature>